<gene>
    <name evidence="2" type="ORF">BU14_1524s0001</name>
</gene>
<evidence type="ECO:0000256" key="1">
    <source>
        <dbReference type="SAM" id="MobiDB-lite"/>
    </source>
</evidence>
<protein>
    <submittedName>
        <fullName evidence="2">Uncharacterized protein</fullName>
    </submittedName>
</protein>
<sequence>MSPFHFPGMVAFVGPCGPSLLTTRGVGAHPLELGAGACPFVVPGGKVCSNPVRSTTPPPPSLSSSPRMSDSPRPLPSRRQFLLQATAAAVAFSAAFLPPTPASAKRAKPDRPLVVALTPLIRVRDACGSLQENIDGGELATVRDVRQVMRLMLRGNDVSGSIKQVSLWCDNKSVAEGIEAHGRDAVEYLASVTEFFDPMDLANRPTVEYLTFCKKALAAASAQLDWILAHVPAESVEEATKSLTAVKA</sequence>
<keyword evidence="3" id="KW-1185">Reference proteome</keyword>
<name>A0A1X6NLG6_PORUM</name>
<proteinExistence type="predicted"/>
<reference evidence="2 3" key="1">
    <citation type="submission" date="2017-03" db="EMBL/GenBank/DDBJ databases">
        <title>WGS assembly of Porphyra umbilicalis.</title>
        <authorList>
            <person name="Brawley S.H."/>
            <person name="Blouin N.A."/>
            <person name="Ficko-Blean E."/>
            <person name="Wheeler G.L."/>
            <person name="Lohr M."/>
            <person name="Goodson H.V."/>
            <person name="Jenkins J.W."/>
            <person name="Blaby-Haas C.E."/>
            <person name="Helliwell K.E."/>
            <person name="Chan C."/>
            <person name="Marriage T."/>
            <person name="Bhattacharya D."/>
            <person name="Klein A.S."/>
            <person name="Badis Y."/>
            <person name="Brodie J."/>
            <person name="Cao Y."/>
            <person name="Collen J."/>
            <person name="Dittami S.M."/>
            <person name="Gachon C.M."/>
            <person name="Green B.R."/>
            <person name="Karpowicz S."/>
            <person name="Kim J.W."/>
            <person name="Kudahl U."/>
            <person name="Lin S."/>
            <person name="Michel G."/>
            <person name="Mittag M."/>
            <person name="Olson B.J."/>
            <person name="Pangilinan J."/>
            <person name="Peng Y."/>
            <person name="Qiu H."/>
            <person name="Shu S."/>
            <person name="Singer J.T."/>
            <person name="Smith A.G."/>
            <person name="Sprecher B.N."/>
            <person name="Wagner V."/>
            <person name="Wang W."/>
            <person name="Wang Z.-Y."/>
            <person name="Yan J."/>
            <person name="Yarish C."/>
            <person name="Zoeuner-Riek S."/>
            <person name="Zhuang Y."/>
            <person name="Zou Y."/>
            <person name="Lindquist E.A."/>
            <person name="Grimwood J."/>
            <person name="Barry K."/>
            <person name="Rokhsar D.S."/>
            <person name="Schmutz J."/>
            <person name="Stiller J.W."/>
            <person name="Grossman A.R."/>
            <person name="Prochnik S.E."/>
        </authorList>
    </citation>
    <scope>NUCLEOTIDE SEQUENCE [LARGE SCALE GENOMIC DNA]</scope>
    <source>
        <strain evidence="2">4086291</strain>
    </source>
</reference>
<organism evidence="2 3">
    <name type="scientific">Porphyra umbilicalis</name>
    <name type="common">Purple laver</name>
    <name type="synonym">Red alga</name>
    <dbReference type="NCBI Taxonomy" id="2786"/>
    <lineage>
        <taxon>Eukaryota</taxon>
        <taxon>Rhodophyta</taxon>
        <taxon>Bangiophyceae</taxon>
        <taxon>Bangiales</taxon>
        <taxon>Bangiaceae</taxon>
        <taxon>Porphyra</taxon>
    </lineage>
</organism>
<evidence type="ECO:0000313" key="3">
    <source>
        <dbReference type="Proteomes" id="UP000218209"/>
    </source>
</evidence>
<accession>A0A1X6NLG6</accession>
<feature type="region of interest" description="Disordered" evidence="1">
    <location>
        <begin position="51"/>
        <end position="76"/>
    </location>
</feature>
<dbReference type="AlphaFoldDB" id="A0A1X6NLG6"/>
<dbReference type="EMBL" id="KV919559">
    <property type="protein sequence ID" value="OSX69427.1"/>
    <property type="molecule type" value="Genomic_DNA"/>
</dbReference>
<dbReference type="InterPro" id="IPR006311">
    <property type="entry name" value="TAT_signal"/>
</dbReference>
<dbReference type="Proteomes" id="UP000218209">
    <property type="component" value="Unassembled WGS sequence"/>
</dbReference>
<evidence type="ECO:0000313" key="2">
    <source>
        <dbReference type="EMBL" id="OSX69427.1"/>
    </source>
</evidence>
<dbReference type="PROSITE" id="PS51318">
    <property type="entry name" value="TAT"/>
    <property type="match status" value="1"/>
</dbReference>
<feature type="compositionally biased region" description="Low complexity" evidence="1">
    <location>
        <begin position="62"/>
        <end position="76"/>
    </location>
</feature>